<gene>
    <name evidence="19" type="ORF">UB32_05820</name>
</gene>
<dbReference type="PROSITE" id="PS50113">
    <property type="entry name" value="PAC"/>
    <property type="match status" value="1"/>
</dbReference>
<dbReference type="SUPFAM" id="SSF55874">
    <property type="entry name" value="ATPase domain of HSP90 chaperone/DNA topoisomerase II/histidine kinase"/>
    <property type="match status" value="1"/>
</dbReference>
<dbReference type="SMART" id="SM00304">
    <property type="entry name" value="HAMP"/>
    <property type="match status" value="1"/>
</dbReference>
<dbReference type="FunFam" id="1.10.287.130:FF:000001">
    <property type="entry name" value="Two-component sensor histidine kinase"/>
    <property type="match status" value="1"/>
</dbReference>
<dbReference type="Pfam" id="PF02518">
    <property type="entry name" value="HATPase_c"/>
    <property type="match status" value="1"/>
</dbReference>
<evidence type="ECO:0000256" key="10">
    <source>
        <dbReference type="ARBA" id="ARBA00022840"/>
    </source>
</evidence>
<dbReference type="PRINTS" id="PR00344">
    <property type="entry name" value="BCTRLSENSOR"/>
</dbReference>
<dbReference type="PROSITE" id="PS50112">
    <property type="entry name" value="PAS"/>
    <property type="match status" value="1"/>
</dbReference>
<dbReference type="InterPro" id="IPR036097">
    <property type="entry name" value="HisK_dim/P_sf"/>
</dbReference>
<keyword evidence="5" id="KW-0597">Phosphoprotein</keyword>
<proteinExistence type="predicted"/>
<dbReference type="EC" id="2.7.13.3" evidence="3"/>
<evidence type="ECO:0000259" key="15">
    <source>
        <dbReference type="PROSITE" id="PS50109"/>
    </source>
</evidence>
<name>A0A0D6ZCV0_9BACI</name>
<dbReference type="InterPro" id="IPR005467">
    <property type="entry name" value="His_kinase_dom"/>
</dbReference>
<dbReference type="SUPFAM" id="SSF47384">
    <property type="entry name" value="Homodimeric domain of signal transducing histidine kinase"/>
    <property type="match status" value="1"/>
</dbReference>
<dbReference type="CDD" id="cd00075">
    <property type="entry name" value="HATPase"/>
    <property type="match status" value="1"/>
</dbReference>
<dbReference type="Gene3D" id="3.30.450.20">
    <property type="entry name" value="PAS domain"/>
    <property type="match status" value="2"/>
</dbReference>
<dbReference type="CDD" id="cd00130">
    <property type="entry name" value="PAS"/>
    <property type="match status" value="1"/>
</dbReference>
<dbReference type="Gene3D" id="3.30.565.10">
    <property type="entry name" value="Histidine kinase-like ATPase, C-terminal domain"/>
    <property type="match status" value="1"/>
</dbReference>
<dbReference type="PATRIC" id="fig|285983.3.peg.3712"/>
<dbReference type="AlphaFoldDB" id="A0A0D6ZCV0"/>
<dbReference type="InterPro" id="IPR057640">
    <property type="entry name" value="Cache_WalK"/>
</dbReference>
<comment type="subcellular location">
    <subcellularLocation>
        <location evidence="2">Cell membrane</location>
        <topology evidence="2">Multi-pass membrane protein</topology>
    </subcellularLocation>
</comment>
<evidence type="ECO:0000256" key="3">
    <source>
        <dbReference type="ARBA" id="ARBA00012438"/>
    </source>
</evidence>
<dbReference type="OrthoDB" id="9813151at2"/>
<sequence>MKKVGFFRSIHLKFVLIYVLLILVAMQIIGVYFVRQLETTLMTNYQDSVKSRVDLLVYDIQEEMVKERGKEDPTKEEAIRQVLQDYNKASDISEIRVIDGSSFKILGTSSSSNSGLVGQRTPDVNIKRSIIFEADEDVIQLDPKTGKRVWVLSTPIMHNSEAIGAVYLVARIDDIFNQMNDINKILATGTAIALIFTAILGVLLAQTITRPISDMRKQALAMTRGNFSRKVKVYGYDEIGQLAITFNNLTKKLQEAQATTEGEKRKLSSVISYMTDGVLSTDRKGRIILINDPAAQMLGVSRETVLSQPLVSILGLDENYSFEDLLQEKESIILDYSTKSKPFILRANFSVIQKESGFVNGLIAVLYDITEQEKIDMERREFVANVSHELRTPLTTMRSYLEALADGAWRDEEIAPNFLETTRGETERMIRLVNDLLQLSKLDSVDYRLTKEWVDFPVFFNRIIDRFEMTKEQNVAFKRNIPSDAIFVEIDEDKITQVLDNIISNAMKYSPEGGTITFEVKELEEQIVASISDEGVGIPKDNLEKIFDRFYRVDKARTRKLGGTGLGLAIAKEMVNAHGGRIWAESVEGKGTTVQFTLPYDRNAEDDWS</sequence>
<protein>
    <recommendedName>
        <fullName evidence="3">histidine kinase</fullName>
        <ecNumber evidence="3">2.7.13.3</ecNumber>
    </recommendedName>
</protein>
<dbReference type="InterPro" id="IPR050351">
    <property type="entry name" value="BphY/WalK/GraS-like"/>
</dbReference>
<comment type="caution">
    <text evidence="19">The sequence shown here is derived from an EMBL/GenBank/DDBJ whole genome shotgun (WGS) entry which is preliminary data.</text>
</comment>
<evidence type="ECO:0000259" key="17">
    <source>
        <dbReference type="PROSITE" id="PS50113"/>
    </source>
</evidence>
<dbReference type="FunFam" id="3.30.565.10:FF:000006">
    <property type="entry name" value="Sensor histidine kinase WalK"/>
    <property type="match status" value="1"/>
</dbReference>
<dbReference type="InterPro" id="IPR004358">
    <property type="entry name" value="Sig_transdc_His_kin-like_C"/>
</dbReference>
<dbReference type="SMART" id="SM00388">
    <property type="entry name" value="HisKA"/>
    <property type="match status" value="1"/>
</dbReference>
<dbReference type="RefSeq" id="WP_044392014.1">
    <property type="nucleotide sequence ID" value="NZ_JXIQ01000033.1"/>
</dbReference>
<dbReference type="InterPro" id="IPR003660">
    <property type="entry name" value="HAMP_dom"/>
</dbReference>
<dbReference type="GO" id="GO:0005886">
    <property type="term" value="C:plasma membrane"/>
    <property type="evidence" value="ECO:0007669"/>
    <property type="project" value="UniProtKB-SubCell"/>
</dbReference>
<dbReference type="PROSITE" id="PS50109">
    <property type="entry name" value="HIS_KIN"/>
    <property type="match status" value="1"/>
</dbReference>
<evidence type="ECO:0000256" key="14">
    <source>
        <dbReference type="SAM" id="Phobius"/>
    </source>
</evidence>
<evidence type="ECO:0000256" key="9">
    <source>
        <dbReference type="ARBA" id="ARBA00022777"/>
    </source>
</evidence>
<evidence type="ECO:0000256" key="2">
    <source>
        <dbReference type="ARBA" id="ARBA00004651"/>
    </source>
</evidence>
<dbReference type="InterPro" id="IPR003661">
    <property type="entry name" value="HisK_dim/P_dom"/>
</dbReference>
<dbReference type="EMBL" id="JXIQ01000033">
    <property type="protein sequence ID" value="KIY22881.1"/>
    <property type="molecule type" value="Genomic_DNA"/>
</dbReference>
<evidence type="ECO:0000256" key="7">
    <source>
        <dbReference type="ARBA" id="ARBA00022692"/>
    </source>
</evidence>
<evidence type="ECO:0000256" key="11">
    <source>
        <dbReference type="ARBA" id="ARBA00022989"/>
    </source>
</evidence>
<dbReference type="Proteomes" id="UP000032512">
    <property type="component" value="Unassembled WGS sequence"/>
</dbReference>
<keyword evidence="12" id="KW-0902">Two-component regulatory system</keyword>
<keyword evidence="7 14" id="KW-0812">Transmembrane</keyword>
<dbReference type="InterPro" id="IPR035965">
    <property type="entry name" value="PAS-like_dom_sf"/>
</dbReference>
<dbReference type="Pfam" id="PF00672">
    <property type="entry name" value="HAMP"/>
    <property type="match status" value="1"/>
</dbReference>
<dbReference type="SUPFAM" id="SSF158472">
    <property type="entry name" value="HAMP domain-like"/>
    <property type="match status" value="1"/>
</dbReference>
<feature type="domain" description="Histidine kinase" evidence="15">
    <location>
        <begin position="385"/>
        <end position="602"/>
    </location>
</feature>
<dbReference type="CDD" id="cd06225">
    <property type="entry name" value="HAMP"/>
    <property type="match status" value="1"/>
</dbReference>
<keyword evidence="8" id="KW-0547">Nucleotide-binding</keyword>
<evidence type="ECO:0000256" key="5">
    <source>
        <dbReference type="ARBA" id="ARBA00022553"/>
    </source>
</evidence>
<feature type="domain" description="HAMP" evidence="18">
    <location>
        <begin position="206"/>
        <end position="258"/>
    </location>
</feature>
<keyword evidence="4" id="KW-1003">Cell membrane</keyword>
<keyword evidence="20" id="KW-1185">Reference proteome</keyword>
<dbReference type="GO" id="GO:0005524">
    <property type="term" value="F:ATP binding"/>
    <property type="evidence" value="ECO:0007669"/>
    <property type="project" value="UniProtKB-KW"/>
</dbReference>
<dbReference type="InterPro" id="IPR003594">
    <property type="entry name" value="HATPase_dom"/>
</dbReference>
<evidence type="ECO:0000313" key="19">
    <source>
        <dbReference type="EMBL" id="KIY22881.1"/>
    </source>
</evidence>
<dbReference type="SMART" id="SM00387">
    <property type="entry name" value="HATPase_c"/>
    <property type="match status" value="1"/>
</dbReference>
<dbReference type="PROSITE" id="PS50885">
    <property type="entry name" value="HAMP"/>
    <property type="match status" value="1"/>
</dbReference>
<feature type="transmembrane region" description="Helical" evidence="14">
    <location>
        <begin position="12"/>
        <end position="34"/>
    </location>
</feature>
<comment type="catalytic activity">
    <reaction evidence="1">
        <text>ATP + protein L-histidine = ADP + protein N-phospho-L-histidine.</text>
        <dbReference type="EC" id="2.7.13.3"/>
    </reaction>
</comment>
<evidence type="ECO:0000313" key="20">
    <source>
        <dbReference type="Proteomes" id="UP000032512"/>
    </source>
</evidence>
<dbReference type="SUPFAM" id="SSF55785">
    <property type="entry name" value="PYP-like sensor domain (PAS domain)"/>
    <property type="match status" value="1"/>
</dbReference>
<keyword evidence="11 14" id="KW-1133">Transmembrane helix</keyword>
<dbReference type="Gene3D" id="1.10.287.130">
    <property type="match status" value="1"/>
</dbReference>
<keyword evidence="13 14" id="KW-0472">Membrane</keyword>
<dbReference type="Gene3D" id="1.10.8.500">
    <property type="entry name" value="HAMP domain in histidine kinase"/>
    <property type="match status" value="1"/>
</dbReference>
<keyword evidence="10" id="KW-0067">ATP-binding</keyword>
<evidence type="ECO:0000256" key="6">
    <source>
        <dbReference type="ARBA" id="ARBA00022679"/>
    </source>
</evidence>
<keyword evidence="6" id="KW-0808">Transferase</keyword>
<accession>A0A0D6ZCV0</accession>
<dbReference type="NCBIfam" id="TIGR00229">
    <property type="entry name" value="sensory_box"/>
    <property type="match status" value="1"/>
</dbReference>
<dbReference type="Pfam" id="PF13426">
    <property type="entry name" value="PAS_9"/>
    <property type="match status" value="1"/>
</dbReference>
<evidence type="ECO:0000259" key="18">
    <source>
        <dbReference type="PROSITE" id="PS50885"/>
    </source>
</evidence>
<evidence type="ECO:0000256" key="8">
    <source>
        <dbReference type="ARBA" id="ARBA00022741"/>
    </source>
</evidence>
<dbReference type="CDD" id="cd00082">
    <property type="entry name" value="HisKA"/>
    <property type="match status" value="1"/>
</dbReference>
<dbReference type="PANTHER" id="PTHR45453">
    <property type="entry name" value="PHOSPHATE REGULON SENSOR PROTEIN PHOR"/>
    <property type="match status" value="1"/>
</dbReference>
<dbReference type="GO" id="GO:0004721">
    <property type="term" value="F:phosphoprotein phosphatase activity"/>
    <property type="evidence" value="ECO:0007669"/>
    <property type="project" value="TreeGrafter"/>
</dbReference>
<dbReference type="GO" id="GO:0000155">
    <property type="term" value="F:phosphorelay sensor kinase activity"/>
    <property type="evidence" value="ECO:0007669"/>
    <property type="project" value="InterPro"/>
</dbReference>
<keyword evidence="9 19" id="KW-0418">Kinase</keyword>
<evidence type="ECO:0000256" key="4">
    <source>
        <dbReference type="ARBA" id="ARBA00022475"/>
    </source>
</evidence>
<reference evidence="19 20" key="1">
    <citation type="submission" date="2015-01" db="EMBL/GenBank/DDBJ databases">
        <title>Draft genome sequences of the supercritical CO2 tolerant bacteria Bacillus subterraneus MITOT1 and Bacillus cereus MIT0214.</title>
        <authorList>
            <person name="Peet K.C."/>
            <person name="Thompson J.R."/>
        </authorList>
    </citation>
    <scope>NUCLEOTIDE SEQUENCE [LARGE SCALE GENOMIC DNA]</scope>
    <source>
        <strain evidence="19 20">MITOT1</strain>
    </source>
</reference>
<dbReference type="Pfam" id="PF23846">
    <property type="entry name" value="Cache_WalK"/>
    <property type="match status" value="1"/>
</dbReference>
<dbReference type="Pfam" id="PF00512">
    <property type="entry name" value="HisKA"/>
    <property type="match status" value="1"/>
</dbReference>
<dbReference type="InterPro" id="IPR000014">
    <property type="entry name" value="PAS"/>
</dbReference>
<dbReference type="InterPro" id="IPR036890">
    <property type="entry name" value="HATPase_C_sf"/>
</dbReference>
<feature type="transmembrane region" description="Helical" evidence="14">
    <location>
        <begin position="185"/>
        <end position="208"/>
    </location>
</feature>
<feature type="domain" description="PAC" evidence="17">
    <location>
        <begin position="327"/>
        <end position="381"/>
    </location>
</feature>
<dbReference type="NCBIfam" id="NF033092">
    <property type="entry name" value="HK_WalK"/>
    <property type="match status" value="1"/>
</dbReference>
<organism evidence="19 20">
    <name type="scientific">Mesobacillus subterraneus</name>
    <dbReference type="NCBI Taxonomy" id="285983"/>
    <lineage>
        <taxon>Bacteria</taxon>
        <taxon>Bacillati</taxon>
        <taxon>Bacillota</taxon>
        <taxon>Bacilli</taxon>
        <taxon>Bacillales</taxon>
        <taxon>Bacillaceae</taxon>
        <taxon>Mesobacillus</taxon>
    </lineage>
</organism>
<dbReference type="GO" id="GO:0016036">
    <property type="term" value="P:cellular response to phosphate starvation"/>
    <property type="evidence" value="ECO:0007669"/>
    <property type="project" value="TreeGrafter"/>
</dbReference>
<dbReference type="InterPro" id="IPR049814">
    <property type="entry name" value="Resp_reg_WalK"/>
</dbReference>
<dbReference type="InterPro" id="IPR000700">
    <property type="entry name" value="PAS-assoc_C"/>
</dbReference>
<evidence type="ECO:0000256" key="1">
    <source>
        <dbReference type="ARBA" id="ARBA00000085"/>
    </source>
</evidence>
<feature type="domain" description="PAS" evidence="16">
    <location>
        <begin position="263"/>
        <end position="311"/>
    </location>
</feature>
<dbReference type="SMART" id="SM00091">
    <property type="entry name" value="PAS"/>
    <property type="match status" value="1"/>
</dbReference>
<evidence type="ECO:0000259" key="16">
    <source>
        <dbReference type="PROSITE" id="PS50112"/>
    </source>
</evidence>
<evidence type="ECO:0000256" key="13">
    <source>
        <dbReference type="ARBA" id="ARBA00023136"/>
    </source>
</evidence>
<dbReference type="PANTHER" id="PTHR45453:SF1">
    <property type="entry name" value="PHOSPHATE REGULON SENSOR PROTEIN PHOR"/>
    <property type="match status" value="1"/>
</dbReference>
<evidence type="ECO:0000256" key="12">
    <source>
        <dbReference type="ARBA" id="ARBA00023012"/>
    </source>
</evidence>